<dbReference type="GO" id="GO:0032259">
    <property type="term" value="P:methylation"/>
    <property type="evidence" value="ECO:0007669"/>
    <property type="project" value="UniProtKB-KW"/>
</dbReference>
<dbReference type="RefSeq" id="WP_055061276.1">
    <property type="nucleotide sequence ID" value="NZ_CVRQ01000011.1"/>
</dbReference>
<dbReference type="EMBL" id="CVRQ01000011">
    <property type="protein sequence ID" value="CRL34602.1"/>
    <property type="molecule type" value="Genomic_DNA"/>
</dbReference>
<dbReference type="AlphaFoldDB" id="A0A0M6WG01"/>
<keyword evidence="2" id="KW-0808">Transferase</keyword>
<keyword evidence="2" id="KW-0282">Flagellum</keyword>
<keyword evidence="2" id="KW-0489">Methyltransferase</keyword>
<keyword evidence="2" id="KW-0969">Cilium</keyword>
<evidence type="ECO:0000256" key="1">
    <source>
        <dbReference type="SAM" id="Phobius"/>
    </source>
</evidence>
<feature type="transmembrane region" description="Helical" evidence="1">
    <location>
        <begin position="281"/>
        <end position="301"/>
    </location>
</feature>
<accession>A0A0M6WG01</accession>
<keyword evidence="2" id="KW-0966">Cell projection</keyword>
<reference evidence="3" key="1">
    <citation type="submission" date="2015-05" db="EMBL/GenBank/DDBJ databases">
        <authorList>
            <consortium name="Pathogen Informatics"/>
        </authorList>
    </citation>
    <scope>NUCLEOTIDE SEQUENCE [LARGE SCALE GENOMIC DNA]</scope>
    <source>
        <strain evidence="3">T1-815</strain>
    </source>
</reference>
<sequence length="349" mass="40909">MIVRVPDYFSEFSCIAGDCKDSCCLGWEIDIDEDSYEYYQTLPGEVGERLRKGMYETEDGGHGIRTNNCGRCIMLNDKNLCDLYIAAGEASLSEVCTDFPRFGIEYRNVEQKCLSLACEEVCRIFFSKTKPVKFVEQELFGDSDDDQGVTEEEAAFFEEVQRELIAILQDRTKPIGVRVDEYLDRANEYQKKLSQNDVEKHIDWLSFNDFSFEHFDIRFGIINEMELLRQVWQDFKDNMQTVLTEADYEKRMKEYMASGDYRENDIEQLLVYFTFRYIMNAIYDSNIMVYAYLSVMFTIIVRDMNATRFYKNGGSFTIEDQMEVARIFSKEVEHSEENVEAAKEEIIWG</sequence>
<proteinExistence type="predicted"/>
<dbReference type="Proteomes" id="UP000049472">
    <property type="component" value="Unassembled WGS sequence"/>
</dbReference>
<keyword evidence="1" id="KW-0812">Transmembrane</keyword>
<keyword evidence="3" id="KW-1185">Reference proteome</keyword>
<gene>
    <name evidence="2" type="ORF">T1815_08811</name>
</gene>
<protein>
    <submittedName>
        <fullName evidence="2">Flagellin lysine-N-methylase</fullName>
    </submittedName>
</protein>
<keyword evidence="1" id="KW-1133">Transmembrane helix</keyword>
<organism evidence="2 3">
    <name type="scientific">Agathobacter rectalis</name>
    <dbReference type="NCBI Taxonomy" id="39491"/>
    <lineage>
        <taxon>Bacteria</taxon>
        <taxon>Bacillati</taxon>
        <taxon>Bacillota</taxon>
        <taxon>Clostridia</taxon>
        <taxon>Lachnospirales</taxon>
        <taxon>Lachnospiraceae</taxon>
        <taxon>Agathobacter</taxon>
    </lineage>
</organism>
<dbReference type="GO" id="GO:0008168">
    <property type="term" value="F:methyltransferase activity"/>
    <property type="evidence" value="ECO:0007669"/>
    <property type="project" value="UniProtKB-KW"/>
</dbReference>
<dbReference type="NCBIfam" id="NF038110">
    <property type="entry name" value="Lys_methyl_FliB"/>
    <property type="match status" value="1"/>
</dbReference>
<evidence type="ECO:0000313" key="2">
    <source>
        <dbReference type="EMBL" id="CRL34602.1"/>
    </source>
</evidence>
<evidence type="ECO:0000313" key="3">
    <source>
        <dbReference type="Proteomes" id="UP000049472"/>
    </source>
</evidence>
<name>A0A0M6WG01_9FIRM</name>
<keyword evidence="1" id="KW-0472">Membrane</keyword>